<keyword evidence="2" id="KW-0472">Membrane</keyword>
<evidence type="ECO:0000259" key="4">
    <source>
        <dbReference type="Pfam" id="PF10348"/>
    </source>
</evidence>
<feature type="signal peptide" evidence="3">
    <location>
        <begin position="1"/>
        <end position="24"/>
    </location>
</feature>
<dbReference type="VEuPathDB" id="FungiDB:P168DRAFT_300511"/>
<evidence type="ECO:0000259" key="5">
    <source>
        <dbReference type="Pfam" id="PF10355"/>
    </source>
</evidence>
<feature type="domain" description="DUF2427" evidence="4">
    <location>
        <begin position="39"/>
        <end position="128"/>
    </location>
</feature>
<keyword evidence="2" id="KW-1133">Transmembrane helix</keyword>
<evidence type="ECO:0000256" key="2">
    <source>
        <dbReference type="SAM" id="Phobius"/>
    </source>
</evidence>
<feature type="transmembrane region" description="Helical" evidence="2">
    <location>
        <begin position="44"/>
        <end position="67"/>
    </location>
</feature>
<dbReference type="InterPro" id="IPR018827">
    <property type="entry name" value="YTP1_C"/>
</dbReference>
<feature type="transmembrane region" description="Helical" evidence="2">
    <location>
        <begin position="106"/>
        <end position="127"/>
    </location>
</feature>
<dbReference type="PANTHER" id="PTHR31685">
    <property type="entry name" value="INTEGRAL MEMBRANE PROTEIN (AFU_ORTHOLOGUE AFUA_6G12730)-RELATED"/>
    <property type="match status" value="1"/>
</dbReference>
<dbReference type="AlphaFoldDB" id="A0A2I1CPZ3"/>
<evidence type="ECO:0000313" key="7">
    <source>
        <dbReference type="Proteomes" id="UP000234254"/>
    </source>
</evidence>
<dbReference type="PANTHER" id="PTHR31685:SF2">
    <property type="entry name" value="PROTEIN YTP1"/>
    <property type="match status" value="1"/>
</dbReference>
<sequence>MSQLFLRGVLPALLLVSPPWPMEATKTSPKAKPSPWSRSYDSTLWIHIILMGFAFGILFPLGMVLGIVRSRWHVPVQIVATCIAVVAYFLGHAHKGRQFGKNAHHSFANVLMLMMAVQVVFGLYLKLHITKGIHGRIRRVFVVAHGVLGKAMPVVAWVQMVFGGIAALGFCQDDHMGQCLAHFIMGSAFIAYGILLTILLLVGQYWLRRTGRSQEFFDSLIIAAWGCVNTFTEHRWGGPWVHNDLQHTTMGIVWWCAGLLGIWLSRNRDGGPKRNLMPAIVILLTGYAMSAHTQHLMISTMVHSIFGYTLMAAGAARIVEISFVLKDKPTLSPNGSNPHSFQFVTPFMQLLDQAGVMHVSYILILYSIAFLLFLFVNVLIHIYALTPPGRRRCPPSQRPAASAAKRSKLHDAEAFD</sequence>
<gene>
    <name evidence="6" type="ORF">P168DRAFT_300511</name>
</gene>
<keyword evidence="3" id="KW-0732">Signal</keyword>
<feature type="transmembrane region" description="Helical" evidence="2">
    <location>
        <begin position="74"/>
        <end position="94"/>
    </location>
</feature>
<keyword evidence="7" id="KW-1185">Reference proteome</keyword>
<evidence type="ECO:0000256" key="3">
    <source>
        <dbReference type="SAM" id="SignalP"/>
    </source>
</evidence>
<accession>A0A2I1CPZ3</accession>
<dbReference type="GeneID" id="36545961"/>
<feature type="region of interest" description="Disordered" evidence="1">
    <location>
        <begin position="391"/>
        <end position="416"/>
    </location>
</feature>
<dbReference type="OrthoDB" id="4137487at2759"/>
<dbReference type="Gene3D" id="1.20.120.1770">
    <property type="match status" value="1"/>
</dbReference>
<dbReference type="RefSeq" id="XP_024688295.1">
    <property type="nucleotide sequence ID" value="XM_024838437.1"/>
</dbReference>
<protein>
    <submittedName>
        <fullName evidence="6">Integral membrane protein</fullName>
    </submittedName>
</protein>
<dbReference type="EMBL" id="MSFM01000042">
    <property type="protein sequence ID" value="PKX99700.1"/>
    <property type="molecule type" value="Genomic_DNA"/>
</dbReference>
<feature type="transmembrane region" description="Helical" evidence="2">
    <location>
        <begin position="245"/>
        <end position="264"/>
    </location>
</feature>
<dbReference type="InterPro" id="IPR018825">
    <property type="entry name" value="DUF2427"/>
</dbReference>
<proteinExistence type="predicted"/>
<organism evidence="6 7">
    <name type="scientific">Aspergillus campestris (strain IBT 28561)</name>
    <dbReference type="NCBI Taxonomy" id="1392248"/>
    <lineage>
        <taxon>Eukaryota</taxon>
        <taxon>Fungi</taxon>
        <taxon>Dikarya</taxon>
        <taxon>Ascomycota</taxon>
        <taxon>Pezizomycotina</taxon>
        <taxon>Eurotiomycetes</taxon>
        <taxon>Eurotiomycetidae</taxon>
        <taxon>Eurotiales</taxon>
        <taxon>Aspergillaceae</taxon>
        <taxon>Aspergillus</taxon>
        <taxon>Aspergillus subgen. Circumdati</taxon>
    </lineage>
</organism>
<feature type="transmembrane region" description="Helical" evidence="2">
    <location>
        <begin position="276"/>
        <end position="293"/>
    </location>
</feature>
<dbReference type="CDD" id="cd08760">
    <property type="entry name" value="Cyt_b561_FRRS1_like"/>
    <property type="match status" value="1"/>
</dbReference>
<feature type="chain" id="PRO_5014187768" evidence="3">
    <location>
        <begin position="25"/>
        <end position="416"/>
    </location>
</feature>
<feature type="domain" description="Protein YTP1-like C-terminal" evidence="5">
    <location>
        <begin position="156"/>
        <end position="383"/>
    </location>
</feature>
<feature type="transmembrane region" description="Helical" evidence="2">
    <location>
        <begin position="147"/>
        <end position="168"/>
    </location>
</feature>
<dbReference type="Pfam" id="PF10355">
    <property type="entry name" value="Ytp1"/>
    <property type="match status" value="1"/>
</dbReference>
<feature type="transmembrane region" description="Helical" evidence="2">
    <location>
        <begin position="361"/>
        <end position="385"/>
    </location>
</feature>
<name>A0A2I1CPZ3_ASPC2</name>
<comment type="caution">
    <text evidence="6">The sequence shown here is derived from an EMBL/GenBank/DDBJ whole genome shotgun (WGS) entry which is preliminary data.</text>
</comment>
<dbReference type="Pfam" id="PF10348">
    <property type="entry name" value="DUF2427"/>
    <property type="match status" value="1"/>
</dbReference>
<evidence type="ECO:0000313" key="6">
    <source>
        <dbReference type="EMBL" id="PKX99700.1"/>
    </source>
</evidence>
<dbReference type="Proteomes" id="UP000234254">
    <property type="component" value="Unassembled WGS sequence"/>
</dbReference>
<evidence type="ECO:0000256" key="1">
    <source>
        <dbReference type="SAM" id="MobiDB-lite"/>
    </source>
</evidence>
<reference evidence="6" key="1">
    <citation type="submission" date="2016-12" db="EMBL/GenBank/DDBJ databases">
        <title>The genomes of Aspergillus section Nigri reveals drivers in fungal speciation.</title>
        <authorList>
            <consortium name="DOE Joint Genome Institute"/>
            <person name="Vesth T.C."/>
            <person name="Nybo J."/>
            <person name="Theobald S."/>
            <person name="Brandl J."/>
            <person name="Frisvad J.C."/>
            <person name="Nielsen K.F."/>
            <person name="Lyhne E.K."/>
            <person name="Kogle M.E."/>
            <person name="Kuo A."/>
            <person name="Riley R."/>
            <person name="Clum A."/>
            <person name="Nolan M."/>
            <person name="Lipzen A."/>
            <person name="Salamov A."/>
            <person name="Henrissat B."/>
            <person name="Wiebenga A."/>
            <person name="De vries R.P."/>
            <person name="Grigoriev I.V."/>
            <person name="Mortensen U.H."/>
            <person name="Andersen M.R."/>
            <person name="Baker S.E."/>
        </authorList>
    </citation>
    <scope>NUCLEOTIDE SEQUENCE</scope>
    <source>
        <strain evidence="6">IBT 28561</strain>
    </source>
</reference>
<keyword evidence="2" id="KW-0812">Transmembrane</keyword>
<feature type="transmembrane region" description="Helical" evidence="2">
    <location>
        <begin position="180"/>
        <end position="202"/>
    </location>
</feature>